<evidence type="ECO:0000313" key="1">
    <source>
        <dbReference type="EMBL" id="KAI0059710.1"/>
    </source>
</evidence>
<reference evidence="1" key="2">
    <citation type="journal article" date="2022" name="New Phytol.">
        <title>Evolutionary transition to the ectomycorrhizal habit in the genomes of a hyperdiverse lineage of mushroom-forming fungi.</title>
        <authorList>
            <person name="Looney B."/>
            <person name="Miyauchi S."/>
            <person name="Morin E."/>
            <person name="Drula E."/>
            <person name="Courty P.E."/>
            <person name="Kohler A."/>
            <person name="Kuo A."/>
            <person name="LaButti K."/>
            <person name="Pangilinan J."/>
            <person name="Lipzen A."/>
            <person name="Riley R."/>
            <person name="Andreopoulos W."/>
            <person name="He G."/>
            <person name="Johnson J."/>
            <person name="Nolan M."/>
            <person name="Tritt A."/>
            <person name="Barry K.W."/>
            <person name="Grigoriev I.V."/>
            <person name="Nagy L.G."/>
            <person name="Hibbett D."/>
            <person name="Henrissat B."/>
            <person name="Matheny P.B."/>
            <person name="Labbe J."/>
            <person name="Martin F.M."/>
        </authorList>
    </citation>
    <scope>NUCLEOTIDE SEQUENCE</scope>
    <source>
        <strain evidence="1">HHB10654</strain>
    </source>
</reference>
<comment type="caution">
    <text evidence="1">The sequence shown here is derived from an EMBL/GenBank/DDBJ whole genome shotgun (WGS) entry which is preliminary data.</text>
</comment>
<dbReference type="Proteomes" id="UP000814140">
    <property type="component" value="Unassembled WGS sequence"/>
</dbReference>
<name>A0ACB8SUB5_9AGAM</name>
<proteinExistence type="predicted"/>
<accession>A0ACB8SUB5</accession>
<evidence type="ECO:0000313" key="2">
    <source>
        <dbReference type="Proteomes" id="UP000814140"/>
    </source>
</evidence>
<keyword evidence="2" id="KW-1185">Reference proteome</keyword>
<reference evidence="1" key="1">
    <citation type="submission" date="2021-03" db="EMBL/GenBank/DDBJ databases">
        <authorList>
            <consortium name="DOE Joint Genome Institute"/>
            <person name="Ahrendt S."/>
            <person name="Looney B.P."/>
            <person name="Miyauchi S."/>
            <person name="Morin E."/>
            <person name="Drula E."/>
            <person name="Courty P.E."/>
            <person name="Chicoki N."/>
            <person name="Fauchery L."/>
            <person name="Kohler A."/>
            <person name="Kuo A."/>
            <person name="Labutti K."/>
            <person name="Pangilinan J."/>
            <person name="Lipzen A."/>
            <person name="Riley R."/>
            <person name="Andreopoulos W."/>
            <person name="He G."/>
            <person name="Johnson J."/>
            <person name="Barry K.W."/>
            <person name="Grigoriev I.V."/>
            <person name="Nagy L."/>
            <person name="Hibbett D."/>
            <person name="Henrissat B."/>
            <person name="Matheny P.B."/>
            <person name="Labbe J."/>
            <person name="Martin F."/>
        </authorList>
    </citation>
    <scope>NUCLEOTIDE SEQUENCE</scope>
    <source>
        <strain evidence="1">HHB10654</strain>
    </source>
</reference>
<sequence length="228" mass="26421">MEEERGLNRGSYIWGRSVHNTRIERLWYDVTSGYGQKWKNFFLDLEHNHGLDPSRSAHIWLLHHLFLAAINQDAIDWADTWNSHKLHAQGQHDRSPRDMFIFGMLENGPRGLSTILPSEPPAESIDDLANYGVDWEAMQDPALMAHHMEHNAQEWEESNLFSPASMPAHVAEVICDPPNCPFSEQEVQYLDRQLSLHVDTSSRSMEVRRLVWAQALVLCRLLHDQYTE</sequence>
<gene>
    <name evidence="1" type="ORF">BV25DRAFT_1808600</name>
</gene>
<protein>
    <submittedName>
        <fullName evidence="1">Uncharacterized protein</fullName>
    </submittedName>
</protein>
<organism evidence="1 2">
    <name type="scientific">Artomyces pyxidatus</name>
    <dbReference type="NCBI Taxonomy" id="48021"/>
    <lineage>
        <taxon>Eukaryota</taxon>
        <taxon>Fungi</taxon>
        <taxon>Dikarya</taxon>
        <taxon>Basidiomycota</taxon>
        <taxon>Agaricomycotina</taxon>
        <taxon>Agaricomycetes</taxon>
        <taxon>Russulales</taxon>
        <taxon>Auriscalpiaceae</taxon>
        <taxon>Artomyces</taxon>
    </lineage>
</organism>
<dbReference type="EMBL" id="MU277224">
    <property type="protein sequence ID" value="KAI0059710.1"/>
    <property type="molecule type" value="Genomic_DNA"/>
</dbReference>